<reference evidence="2 3" key="1">
    <citation type="journal article" date="2011" name="PLoS Pathog.">
        <title>Endophytic Life Strategies Decoded by Genome and Transcriptome Analyses of the Mutualistic Root Symbiont Piriformospora indica.</title>
        <authorList>
            <person name="Zuccaro A."/>
            <person name="Lahrmann U."/>
            <person name="Guldener U."/>
            <person name="Langen G."/>
            <person name="Pfiffi S."/>
            <person name="Biedenkopf D."/>
            <person name="Wong P."/>
            <person name="Samans B."/>
            <person name="Grimm C."/>
            <person name="Basiewicz M."/>
            <person name="Murat C."/>
            <person name="Martin F."/>
            <person name="Kogel K.H."/>
        </authorList>
    </citation>
    <scope>NUCLEOTIDE SEQUENCE [LARGE SCALE GENOMIC DNA]</scope>
    <source>
        <strain evidence="2 3">DSM 11827</strain>
    </source>
</reference>
<comment type="caution">
    <text evidence="2">The sequence shown here is derived from an EMBL/GenBank/DDBJ whole genome shotgun (WGS) entry which is preliminary data.</text>
</comment>
<dbReference type="PROSITE" id="PS50181">
    <property type="entry name" value="FBOX"/>
    <property type="match status" value="1"/>
</dbReference>
<dbReference type="InParanoid" id="G4T7V4"/>
<keyword evidence="3" id="KW-1185">Reference proteome</keyword>
<evidence type="ECO:0000313" key="2">
    <source>
        <dbReference type="EMBL" id="CCA67415.1"/>
    </source>
</evidence>
<dbReference type="OrthoDB" id="3330638at2759"/>
<proteinExistence type="predicted"/>
<dbReference type="Proteomes" id="UP000007148">
    <property type="component" value="Unassembled WGS sequence"/>
</dbReference>
<evidence type="ECO:0000259" key="1">
    <source>
        <dbReference type="PROSITE" id="PS50181"/>
    </source>
</evidence>
<dbReference type="AlphaFoldDB" id="G4T7V4"/>
<gene>
    <name evidence="2" type="ORF">PIIN_01246</name>
</gene>
<dbReference type="Gene3D" id="3.80.10.10">
    <property type="entry name" value="Ribonuclease Inhibitor"/>
    <property type="match status" value="1"/>
</dbReference>
<sequence length="519" mass="59536">MVNGDSRKLEGCRGLEQRCGSTLDFSTSAINFEMIKATIQTLPYEVLTSIFGPLDRPSLVSLCFVCRFCNEAAMPILYKAASWDLSRQGVSWNTEDPLWPAFKRLPWLSSCVQSLAICIDLKPPTRSHNGSNTAPDWGKRYNQVLSRVTEEVQGLPSIRSLELFKRRWDDMDAFRINTRWFGQLMQSLSARIQDITLPEIPYNLTRSFQYLFHSRSLTVRGSVGSALRSPDFKLWAPRLKRVSLLFNSDLSELGGLFTALRCLRVEKCEDVEKLLEAIAASRELESLEVTITQPHFQSWLNARQKEIDLPALKHIRVRIDGAHTDQDIVHRGRKLFEYITSASRALLSASFDAKLFLRTCTTSEGFAIWLSHRHGRTLQTLYLGHLTLREEYIHQVLSYCPRLERIGLAQPWNQLDLFRPFASLRSTSSLKAICLTTTQPYSVHQVHAALVQNFPCIGHLLLRNTSAFYDQYTLWKGKWRFDSDLGTALRVIENVECSKKDWEDLVSHEQREFVDSLIL</sequence>
<dbReference type="InterPro" id="IPR001810">
    <property type="entry name" value="F-box_dom"/>
</dbReference>
<dbReference type="InterPro" id="IPR032675">
    <property type="entry name" value="LRR_dom_sf"/>
</dbReference>
<dbReference type="EMBL" id="CAFZ01000013">
    <property type="protein sequence ID" value="CCA67415.1"/>
    <property type="molecule type" value="Genomic_DNA"/>
</dbReference>
<accession>G4T7V4</accession>
<organism evidence="2 3">
    <name type="scientific">Serendipita indica (strain DSM 11827)</name>
    <name type="common">Root endophyte fungus</name>
    <name type="synonym">Piriformospora indica</name>
    <dbReference type="NCBI Taxonomy" id="1109443"/>
    <lineage>
        <taxon>Eukaryota</taxon>
        <taxon>Fungi</taxon>
        <taxon>Dikarya</taxon>
        <taxon>Basidiomycota</taxon>
        <taxon>Agaricomycotina</taxon>
        <taxon>Agaricomycetes</taxon>
        <taxon>Sebacinales</taxon>
        <taxon>Serendipitaceae</taxon>
        <taxon>Serendipita</taxon>
    </lineage>
</organism>
<dbReference type="Pfam" id="PF12937">
    <property type="entry name" value="F-box-like"/>
    <property type="match status" value="1"/>
</dbReference>
<dbReference type="CDD" id="cd09917">
    <property type="entry name" value="F-box_SF"/>
    <property type="match status" value="1"/>
</dbReference>
<feature type="domain" description="F-box" evidence="1">
    <location>
        <begin position="36"/>
        <end position="67"/>
    </location>
</feature>
<name>G4T7V4_SERID</name>
<evidence type="ECO:0000313" key="3">
    <source>
        <dbReference type="Proteomes" id="UP000007148"/>
    </source>
</evidence>
<dbReference type="HOGENOM" id="CLU_563940_0_0_1"/>
<protein>
    <recommendedName>
        <fullName evidence="1">F-box domain-containing protein</fullName>
    </recommendedName>
</protein>
<dbReference type="SUPFAM" id="SSF52047">
    <property type="entry name" value="RNI-like"/>
    <property type="match status" value="1"/>
</dbReference>
<dbReference type="InterPro" id="IPR036047">
    <property type="entry name" value="F-box-like_dom_sf"/>
</dbReference>
<dbReference type="SUPFAM" id="SSF81383">
    <property type="entry name" value="F-box domain"/>
    <property type="match status" value="1"/>
</dbReference>